<feature type="compositionally biased region" description="Pro residues" evidence="1">
    <location>
        <begin position="151"/>
        <end position="160"/>
    </location>
</feature>
<keyword evidence="2" id="KW-0812">Transmembrane</keyword>
<organism evidence="3 4">
    <name type="scientific">Limulus polyphemus</name>
    <name type="common">Atlantic horseshoe crab</name>
    <dbReference type="NCBI Taxonomy" id="6850"/>
    <lineage>
        <taxon>Eukaryota</taxon>
        <taxon>Metazoa</taxon>
        <taxon>Ecdysozoa</taxon>
        <taxon>Arthropoda</taxon>
        <taxon>Chelicerata</taxon>
        <taxon>Merostomata</taxon>
        <taxon>Xiphosura</taxon>
        <taxon>Limulidae</taxon>
        <taxon>Limulus</taxon>
    </lineage>
</organism>
<reference evidence="4" key="1">
    <citation type="submission" date="2025-08" db="UniProtKB">
        <authorList>
            <consortium name="RefSeq"/>
        </authorList>
    </citation>
    <scope>IDENTIFICATION</scope>
    <source>
        <tissue evidence="4">Muscle</tissue>
    </source>
</reference>
<accession>A0ABM1TE89</accession>
<evidence type="ECO:0000313" key="4">
    <source>
        <dbReference type="RefSeq" id="XP_022254195.1"/>
    </source>
</evidence>
<sequence>MSLLSRPLDHGDPKTPMAWRHRDIIFHAAKPPPIPPKNYQSDSSLVSSTSSGEEERQRKYLDTVYRDFTPALSHNEMKRFKPFHSRTLSDVPSLNSNCRYGSTCPVRDPNRFRSYDSMLNLRDQEYRQRFLLDCKSFSKRESKRFNQSKSQPPPLPPRVNPPTHSVLSPTFLPVTHPPTLLCPGAAGMIHSPARDVIMKNGQFSKSTGKFQEDPFDVKQVCCQGHIAVLWIILAVITCGVILGIMLGAILA</sequence>
<gene>
    <name evidence="4" type="primary">LOC111088419</name>
</gene>
<keyword evidence="3" id="KW-1185">Reference proteome</keyword>
<feature type="region of interest" description="Disordered" evidence="1">
    <location>
        <begin position="30"/>
        <end position="57"/>
    </location>
</feature>
<dbReference type="RefSeq" id="XP_022254195.1">
    <property type="nucleotide sequence ID" value="XM_022398487.1"/>
</dbReference>
<feature type="compositionally biased region" description="Low complexity" evidence="1">
    <location>
        <begin position="41"/>
        <end position="51"/>
    </location>
</feature>
<evidence type="ECO:0000313" key="3">
    <source>
        <dbReference type="Proteomes" id="UP000694941"/>
    </source>
</evidence>
<protein>
    <submittedName>
        <fullName evidence="4">Uncharacterized protein LOC111088419</fullName>
    </submittedName>
</protein>
<keyword evidence="2" id="KW-0472">Membrane</keyword>
<dbReference type="Proteomes" id="UP000694941">
    <property type="component" value="Unplaced"/>
</dbReference>
<name>A0ABM1TE89_LIMPO</name>
<proteinExistence type="predicted"/>
<keyword evidence="2" id="KW-1133">Transmembrane helix</keyword>
<evidence type="ECO:0000256" key="2">
    <source>
        <dbReference type="SAM" id="Phobius"/>
    </source>
</evidence>
<dbReference type="GeneID" id="111088419"/>
<evidence type="ECO:0000256" key="1">
    <source>
        <dbReference type="SAM" id="MobiDB-lite"/>
    </source>
</evidence>
<feature type="transmembrane region" description="Helical" evidence="2">
    <location>
        <begin position="227"/>
        <end position="250"/>
    </location>
</feature>
<feature type="region of interest" description="Disordered" evidence="1">
    <location>
        <begin position="141"/>
        <end position="162"/>
    </location>
</feature>